<evidence type="ECO:0000256" key="3">
    <source>
        <dbReference type="ARBA" id="ARBA00022448"/>
    </source>
</evidence>
<evidence type="ECO:0000256" key="9">
    <source>
        <dbReference type="ARBA" id="ARBA00023136"/>
    </source>
</evidence>
<dbReference type="RefSeq" id="XP_022460293.1">
    <property type="nucleotide sequence ID" value="XM_022601003.1"/>
</dbReference>
<keyword evidence="9 12" id="KW-0472">Membrane</keyword>
<keyword evidence="5 12" id="KW-0999">Mitochondrion inner membrane</keyword>
<dbReference type="HOGENOM" id="CLU_096618_0_0_1"/>
<dbReference type="Pfam" id="PF05328">
    <property type="entry name" value="CybS"/>
    <property type="match status" value="1"/>
</dbReference>
<gene>
    <name evidence="13" type="ORF">KUCA_T00004285001</name>
</gene>
<evidence type="ECO:0000256" key="12">
    <source>
        <dbReference type="RuleBase" id="RU364031"/>
    </source>
</evidence>
<comment type="subcellular location">
    <subcellularLocation>
        <location evidence="1 12">Mitochondrion inner membrane</location>
        <topology evidence="1 12">Multi-pass membrane protein</topology>
    </subcellularLocation>
</comment>
<feature type="binding site" description="axial binding residue" evidence="11">
    <location>
        <position position="102"/>
    </location>
    <ligand>
        <name>heme b</name>
        <dbReference type="ChEBI" id="CHEBI:60344"/>
        <note>ligand shared with SDHC</note>
    </ligand>
    <ligandPart>
        <name>Fe</name>
        <dbReference type="ChEBI" id="CHEBI:18248"/>
    </ligandPart>
</feature>
<evidence type="ECO:0000256" key="6">
    <source>
        <dbReference type="ARBA" id="ARBA00022946"/>
    </source>
</evidence>
<reference evidence="13" key="2">
    <citation type="submission" date="2014-02" db="EMBL/GenBank/DDBJ databases">
        <title>Complete DNA sequence of /Kuraishia capsulata/ illustrates novel genomic features among budding yeasts (/Saccharomycotina/).</title>
        <authorList>
            <person name="Morales L."/>
            <person name="Noel B."/>
            <person name="Porcel B."/>
            <person name="Marcet-Houben M."/>
            <person name="Hullo M-F."/>
            <person name="Sacerdot C."/>
            <person name="Tekaia F."/>
            <person name="Leh-Louis V."/>
            <person name="Despons L."/>
            <person name="Khanna V."/>
            <person name="Aury J-M."/>
            <person name="Barbe V."/>
            <person name="Couloux A."/>
            <person name="Labadie K."/>
            <person name="Pelletier E."/>
            <person name="Souciet J-L."/>
            <person name="Boekhout T."/>
            <person name="Gabaldon T."/>
            <person name="Wincker P."/>
            <person name="Dujon B."/>
        </authorList>
    </citation>
    <scope>NUCLEOTIDE SEQUENCE</scope>
    <source>
        <strain evidence="13">CBS 1993</strain>
    </source>
</reference>
<protein>
    <recommendedName>
        <fullName evidence="12">Succinate dehydrogenase [ubiquinone] cytochrome b small subunit</fullName>
    </recommendedName>
</protein>
<dbReference type="InterPro" id="IPR034804">
    <property type="entry name" value="SQR/QFR_C/D"/>
</dbReference>
<evidence type="ECO:0000256" key="10">
    <source>
        <dbReference type="PIRSR" id="PIRSR607992-1"/>
    </source>
</evidence>
<reference evidence="13" key="1">
    <citation type="submission" date="2013-12" db="EMBL/GenBank/DDBJ databases">
        <authorList>
            <person name="Genoscope - CEA"/>
        </authorList>
    </citation>
    <scope>NUCLEOTIDE SEQUENCE</scope>
    <source>
        <strain evidence="13">CBS 1993</strain>
    </source>
</reference>
<keyword evidence="8 12" id="KW-0496">Mitochondrion</keyword>
<feature type="transmembrane region" description="Helical" evidence="12">
    <location>
        <begin position="69"/>
        <end position="88"/>
    </location>
</feature>
<evidence type="ECO:0000256" key="1">
    <source>
        <dbReference type="ARBA" id="ARBA00004448"/>
    </source>
</evidence>
<dbReference type="GO" id="GO:0005743">
    <property type="term" value="C:mitochondrial inner membrane"/>
    <property type="evidence" value="ECO:0007669"/>
    <property type="project" value="UniProtKB-SubCell"/>
</dbReference>
<dbReference type="InterPro" id="IPR007992">
    <property type="entry name" value="CybS"/>
</dbReference>
<dbReference type="GO" id="GO:0048039">
    <property type="term" value="F:ubiquinone binding"/>
    <property type="evidence" value="ECO:0007669"/>
    <property type="project" value="TreeGrafter"/>
</dbReference>
<evidence type="ECO:0000256" key="7">
    <source>
        <dbReference type="ARBA" id="ARBA00022989"/>
    </source>
</evidence>
<comment type="similarity">
    <text evidence="2 12">Belongs to the CybS family.</text>
</comment>
<dbReference type="STRING" id="1382522.W6MPN9"/>
<evidence type="ECO:0000256" key="8">
    <source>
        <dbReference type="ARBA" id="ARBA00023128"/>
    </source>
</evidence>
<dbReference type="GeneID" id="34521681"/>
<sequence length="163" mass="17528">MLARTQLSSSGLKMMKSQFTRPMAVSSLRRCITTLPQPAGGVIGTVNDAYIAPPASKTHGSLHWTTERLVSVGLVPLTFVPLVTGVEYGIADSILAALLLVHSHIGFGACIADYIPARTYGSLHNYAMYLLSFGGLVSAYGIYEIESREKEGLIGIIKKLWTA</sequence>
<evidence type="ECO:0000256" key="5">
    <source>
        <dbReference type="ARBA" id="ARBA00022792"/>
    </source>
</evidence>
<keyword evidence="6 12" id="KW-0809">Transit peptide</keyword>
<evidence type="ECO:0000313" key="13">
    <source>
        <dbReference type="EMBL" id="CDK28303.1"/>
    </source>
</evidence>
<dbReference type="Proteomes" id="UP000019384">
    <property type="component" value="Unassembled WGS sequence"/>
</dbReference>
<dbReference type="EMBL" id="HG793129">
    <property type="protein sequence ID" value="CDK28303.1"/>
    <property type="molecule type" value="Genomic_DNA"/>
</dbReference>
<evidence type="ECO:0000256" key="11">
    <source>
        <dbReference type="PIRSR" id="PIRSR607992-2"/>
    </source>
</evidence>
<dbReference type="GO" id="GO:0006121">
    <property type="term" value="P:mitochondrial electron transport, succinate to ubiquinone"/>
    <property type="evidence" value="ECO:0007669"/>
    <property type="project" value="TreeGrafter"/>
</dbReference>
<evidence type="ECO:0000256" key="4">
    <source>
        <dbReference type="ARBA" id="ARBA00022692"/>
    </source>
</evidence>
<feature type="binding site" evidence="10">
    <location>
        <position position="114"/>
    </location>
    <ligand>
        <name>a ubiquinone</name>
        <dbReference type="ChEBI" id="CHEBI:16389"/>
        <note>ligand shared with IP/SDHB</note>
    </ligand>
</feature>
<comment type="caution">
    <text evidence="12">Lacks conserved residue(s) required for the propagation of feature annotation.</text>
</comment>
<dbReference type="OrthoDB" id="18577at2759"/>
<dbReference type="AlphaFoldDB" id="W6MPN9"/>
<evidence type="ECO:0000313" key="14">
    <source>
        <dbReference type="Proteomes" id="UP000019384"/>
    </source>
</evidence>
<keyword evidence="11" id="KW-0479">Metal-binding</keyword>
<evidence type="ECO:0000256" key="2">
    <source>
        <dbReference type="ARBA" id="ARBA00007294"/>
    </source>
</evidence>
<feature type="transmembrane region" description="Helical" evidence="12">
    <location>
        <begin position="126"/>
        <end position="143"/>
    </location>
</feature>
<dbReference type="GO" id="GO:0046872">
    <property type="term" value="F:metal ion binding"/>
    <property type="evidence" value="ECO:0007669"/>
    <property type="project" value="UniProtKB-KW"/>
</dbReference>
<keyword evidence="3" id="KW-0813">Transport</keyword>
<keyword evidence="11" id="KW-0408">Iron</keyword>
<name>W6MPN9_9ASCO</name>
<accession>W6MPN9</accession>
<keyword evidence="7 12" id="KW-1133">Transmembrane helix</keyword>
<dbReference type="PANTHER" id="PTHR13337">
    <property type="entry name" value="SUCCINATE DEHYDROGENASE"/>
    <property type="match status" value="1"/>
</dbReference>
<proteinExistence type="inferred from homology"/>
<organism evidence="13 14">
    <name type="scientific">Kuraishia capsulata CBS 1993</name>
    <dbReference type="NCBI Taxonomy" id="1382522"/>
    <lineage>
        <taxon>Eukaryota</taxon>
        <taxon>Fungi</taxon>
        <taxon>Dikarya</taxon>
        <taxon>Ascomycota</taxon>
        <taxon>Saccharomycotina</taxon>
        <taxon>Pichiomycetes</taxon>
        <taxon>Pichiales</taxon>
        <taxon>Pichiaceae</taxon>
        <taxon>Kuraishia</taxon>
    </lineage>
</organism>
<dbReference type="PANTHER" id="PTHR13337:SF2">
    <property type="entry name" value="SUCCINATE DEHYDROGENASE [UBIQUINONE] CYTOCHROME B SMALL SUBUNIT, MITOCHONDRIAL"/>
    <property type="match status" value="1"/>
</dbReference>
<dbReference type="CDD" id="cd03496">
    <property type="entry name" value="SQR_TypeC_CybS"/>
    <property type="match status" value="1"/>
</dbReference>
<dbReference type="Gene3D" id="1.20.1300.10">
    <property type="entry name" value="Fumarate reductase/succinate dehydrogenase, transmembrane subunit"/>
    <property type="match status" value="1"/>
</dbReference>
<keyword evidence="14" id="KW-1185">Reference proteome</keyword>
<dbReference type="GO" id="GO:0020037">
    <property type="term" value="F:heme binding"/>
    <property type="evidence" value="ECO:0007669"/>
    <property type="project" value="TreeGrafter"/>
</dbReference>
<dbReference type="GO" id="GO:0006099">
    <property type="term" value="P:tricarboxylic acid cycle"/>
    <property type="evidence" value="ECO:0007669"/>
    <property type="project" value="TreeGrafter"/>
</dbReference>
<keyword evidence="4 12" id="KW-0812">Transmembrane</keyword>